<reference evidence="2 3" key="1">
    <citation type="submission" date="2019-04" db="EMBL/GenBank/DDBJ databases">
        <title>Friends and foes A comparative genomics study of 23 Aspergillus species from section Flavi.</title>
        <authorList>
            <consortium name="DOE Joint Genome Institute"/>
            <person name="Kjaerbolling I."/>
            <person name="Vesth T."/>
            <person name="Frisvad J.C."/>
            <person name="Nybo J.L."/>
            <person name="Theobald S."/>
            <person name="Kildgaard S."/>
            <person name="Isbrandt T."/>
            <person name="Kuo A."/>
            <person name="Sato A."/>
            <person name="Lyhne E.K."/>
            <person name="Kogle M.E."/>
            <person name="Wiebenga A."/>
            <person name="Kun R.S."/>
            <person name="Lubbers R.J."/>
            <person name="Makela M.R."/>
            <person name="Barry K."/>
            <person name="Chovatia M."/>
            <person name="Clum A."/>
            <person name="Daum C."/>
            <person name="Haridas S."/>
            <person name="He G."/>
            <person name="LaButti K."/>
            <person name="Lipzen A."/>
            <person name="Mondo S."/>
            <person name="Riley R."/>
            <person name="Salamov A."/>
            <person name="Simmons B.A."/>
            <person name="Magnuson J.K."/>
            <person name="Henrissat B."/>
            <person name="Mortensen U.H."/>
            <person name="Larsen T.O."/>
            <person name="Devries R.P."/>
            <person name="Grigoriev I.V."/>
            <person name="Machida M."/>
            <person name="Baker S.E."/>
            <person name="Andersen M.R."/>
        </authorList>
    </citation>
    <scope>NUCLEOTIDE SEQUENCE [LARGE SCALE GENOMIC DNA]</scope>
    <source>
        <strain evidence="2 3">IBT 18842</strain>
    </source>
</reference>
<evidence type="ECO:0000256" key="1">
    <source>
        <dbReference type="SAM" id="Phobius"/>
    </source>
</evidence>
<dbReference type="AlphaFoldDB" id="A0A5N6TIH5"/>
<accession>A0A5N6TIH5</accession>
<sequence length="63" mass="7141">MFFFLGGGGCSCCLMMYACARFLGFLYYSIVLLLHVGLQRLLYPVINRYARGRSICSKSAKFL</sequence>
<dbReference type="Proteomes" id="UP000325780">
    <property type="component" value="Unassembled WGS sequence"/>
</dbReference>
<gene>
    <name evidence="2" type="ORF">BDV25DRAFT_163061</name>
</gene>
<feature type="transmembrane region" description="Helical" evidence="1">
    <location>
        <begin position="25"/>
        <end position="43"/>
    </location>
</feature>
<proteinExistence type="predicted"/>
<keyword evidence="1" id="KW-1133">Transmembrane helix</keyword>
<name>A0A5N6TIH5_ASPAV</name>
<evidence type="ECO:0000313" key="2">
    <source>
        <dbReference type="EMBL" id="KAE8146132.1"/>
    </source>
</evidence>
<organism evidence="2 3">
    <name type="scientific">Aspergillus avenaceus</name>
    <dbReference type="NCBI Taxonomy" id="36643"/>
    <lineage>
        <taxon>Eukaryota</taxon>
        <taxon>Fungi</taxon>
        <taxon>Dikarya</taxon>
        <taxon>Ascomycota</taxon>
        <taxon>Pezizomycotina</taxon>
        <taxon>Eurotiomycetes</taxon>
        <taxon>Eurotiomycetidae</taxon>
        <taxon>Eurotiales</taxon>
        <taxon>Aspergillaceae</taxon>
        <taxon>Aspergillus</taxon>
        <taxon>Aspergillus subgen. Circumdati</taxon>
    </lineage>
</organism>
<keyword evidence="1" id="KW-0472">Membrane</keyword>
<evidence type="ECO:0000313" key="3">
    <source>
        <dbReference type="Proteomes" id="UP000325780"/>
    </source>
</evidence>
<keyword evidence="1" id="KW-0812">Transmembrane</keyword>
<protein>
    <submittedName>
        <fullName evidence="2">Uncharacterized protein</fullName>
    </submittedName>
</protein>
<dbReference type="EMBL" id="ML742284">
    <property type="protein sequence ID" value="KAE8146132.1"/>
    <property type="molecule type" value="Genomic_DNA"/>
</dbReference>
<keyword evidence="3" id="KW-1185">Reference proteome</keyword>